<sequence>MARSSSLLLACMFAAALFAFLGLRSLSFAGTSWAPALRSSTPAVERAGYGGSSGGKNYWEKWETGDYYLRPPPGTYLQGFEYGRNQLADGRTAGDEKGVGSKGPNVNIVLVATVFFFASVYANYAGFFNP</sequence>
<dbReference type="Proteomes" id="UP001189429">
    <property type="component" value="Unassembled WGS sequence"/>
</dbReference>
<reference evidence="3" key="1">
    <citation type="submission" date="2023-10" db="EMBL/GenBank/DDBJ databases">
        <authorList>
            <person name="Chen Y."/>
            <person name="Shah S."/>
            <person name="Dougan E. K."/>
            <person name="Thang M."/>
            <person name="Chan C."/>
        </authorList>
    </citation>
    <scope>NUCLEOTIDE SEQUENCE [LARGE SCALE GENOMIC DNA]</scope>
</reference>
<evidence type="ECO:0000313" key="4">
    <source>
        <dbReference type="Proteomes" id="UP001189429"/>
    </source>
</evidence>
<feature type="transmembrane region" description="Helical" evidence="1">
    <location>
        <begin position="108"/>
        <end position="128"/>
    </location>
</feature>
<gene>
    <name evidence="3" type="ORF">PCOR1329_LOCUS4656</name>
</gene>
<proteinExistence type="predicted"/>
<evidence type="ECO:0000313" key="3">
    <source>
        <dbReference type="EMBL" id="CAK0794776.1"/>
    </source>
</evidence>
<accession>A0ABN9PNV4</accession>
<evidence type="ECO:0000256" key="2">
    <source>
        <dbReference type="SAM" id="SignalP"/>
    </source>
</evidence>
<dbReference type="EMBL" id="CAUYUJ010001210">
    <property type="protein sequence ID" value="CAK0794776.1"/>
    <property type="molecule type" value="Genomic_DNA"/>
</dbReference>
<protein>
    <submittedName>
        <fullName evidence="3">Uncharacterized protein</fullName>
    </submittedName>
</protein>
<keyword evidence="1" id="KW-0812">Transmembrane</keyword>
<feature type="signal peptide" evidence="2">
    <location>
        <begin position="1"/>
        <end position="29"/>
    </location>
</feature>
<keyword evidence="1" id="KW-0472">Membrane</keyword>
<organism evidence="3 4">
    <name type="scientific">Prorocentrum cordatum</name>
    <dbReference type="NCBI Taxonomy" id="2364126"/>
    <lineage>
        <taxon>Eukaryota</taxon>
        <taxon>Sar</taxon>
        <taxon>Alveolata</taxon>
        <taxon>Dinophyceae</taxon>
        <taxon>Prorocentrales</taxon>
        <taxon>Prorocentraceae</taxon>
        <taxon>Prorocentrum</taxon>
    </lineage>
</organism>
<keyword evidence="1" id="KW-1133">Transmembrane helix</keyword>
<name>A0ABN9PNV4_9DINO</name>
<feature type="chain" id="PRO_5045591845" evidence="2">
    <location>
        <begin position="30"/>
        <end position="130"/>
    </location>
</feature>
<keyword evidence="4" id="KW-1185">Reference proteome</keyword>
<evidence type="ECO:0000256" key="1">
    <source>
        <dbReference type="SAM" id="Phobius"/>
    </source>
</evidence>
<keyword evidence="2" id="KW-0732">Signal</keyword>
<comment type="caution">
    <text evidence="3">The sequence shown here is derived from an EMBL/GenBank/DDBJ whole genome shotgun (WGS) entry which is preliminary data.</text>
</comment>